<dbReference type="SUPFAM" id="SSF50956">
    <property type="entry name" value="Thermostable phytase (3-phytase)"/>
    <property type="match status" value="1"/>
</dbReference>
<accession>A0A259U2R6</accession>
<dbReference type="Pfam" id="PF06977">
    <property type="entry name" value="SdiA-regulated"/>
    <property type="match status" value="1"/>
</dbReference>
<dbReference type="PROSITE" id="PS51257">
    <property type="entry name" value="PROKAR_LIPOPROTEIN"/>
    <property type="match status" value="1"/>
</dbReference>
<keyword evidence="5" id="KW-1185">Reference proteome</keyword>
<dbReference type="GO" id="GO:0005886">
    <property type="term" value="C:plasma membrane"/>
    <property type="evidence" value="ECO:0007669"/>
    <property type="project" value="UniProtKB-SubCell"/>
</dbReference>
<dbReference type="EMBL" id="MQWB01000001">
    <property type="protein sequence ID" value="OZC04262.1"/>
    <property type="molecule type" value="Genomic_DNA"/>
</dbReference>
<dbReference type="Gene3D" id="2.130.10.10">
    <property type="entry name" value="YVTN repeat-like/Quinoprotein amine dehydrogenase"/>
    <property type="match status" value="1"/>
</dbReference>
<proteinExistence type="predicted"/>
<keyword evidence="3" id="KW-0472">Membrane</keyword>
<comment type="caution">
    <text evidence="4">The sequence shown here is derived from an EMBL/GenBank/DDBJ whole genome shotgun (WGS) entry which is preliminary data.</text>
</comment>
<dbReference type="InterPro" id="IPR015943">
    <property type="entry name" value="WD40/YVTN_repeat-like_dom_sf"/>
</dbReference>
<dbReference type="InParanoid" id="A0A259U2R6"/>
<protein>
    <recommendedName>
        <fullName evidence="6">SMP-30/Gluconolactonase/LRE-like region domain-containing protein</fullName>
    </recommendedName>
</protein>
<dbReference type="InterPro" id="IPR009722">
    <property type="entry name" value="YjiK/CarP"/>
</dbReference>
<dbReference type="Proteomes" id="UP000216446">
    <property type="component" value="Unassembled WGS sequence"/>
</dbReference>
<evidence type="ECO:0000256" key="2">
    <source>
        <dbReference type="ARBA" id="ARBA00022475"/>
    </source>
</evidence>
<comment type="subcellular location">
    <subcellularLocation>
        <location evidence="1">Cell membrane</location>
    </subcellularLocation>
</comment>
<name>A0A259U2R6_9BACT</name>
<dbReference type="RefSeq" id="WP_179271218.1">
    <property type="nucleotide sequence ID" value="NZ_MQWB01000001.1"/>
</dbReference>
<reference evidence="4 5" key="1">
    <citation type="submission" date="2016-11" db="EMBL/GenBank/DDBJ databases">
        <title>Study of marine rhodopsin-containing bacteria.</title>
        <authorList>
            <person name="Yoshizawa S."/>
            <person name="Kumagai Y."/>
            <person name="Kogure K."/>
        </authorList>
    </citation>
    <scope>NUCLEOTIDE SEQUENCE [LARGE SCALE GENOMIC DNA]</scope>
    <source>
        <strain evidence="4 5">SG-29</strain>
    </source>
</reference>
<gene>
    <name evidence="4" type="ORF">BSZ36_15490</name>
</gene>
<dbReference type="AlphaFoldDB" id="A0A259U2R6"/>
<sequence>MPDLSRFLLPLALVAFGACTDRASGADGLDSVLARTETAPEADMRVGTVPYALSQPDARWMLPSRLREISGLGMTDDGRLLAVQDEDGDLFEIDPASGATTSTRAFYNSGDYEGVEPVGDVTWIVESDGDLYRFTGSEEAEKRETGLSRSNDVEGLAYDARGNRLLLACKGDPGGGRKGVRTIYAYDLAAERLDPDPVFTLDREVLDEGGAPFKPSGLAVHPSTGEIYIISGVRKALVVLSPEGDLTAAVSLPPRLYPQPEGIAFARDGTLFVSNEGGGGSATLLRFSPQPLP</sequence>
<keyword evidence="2" id="KW-1003">Cell membrane</keyword>
<evidence type="ECO:0000313" key="5">
    <source>
        <dbReference type="Proteomes" id="UP000216446"/>
    </source>
</evidence>
<evidence type="ECO:0000256" key="1">
    <source>
        <dbReference type="ARBA" id="ARBA00004236"/>
    </source>
</evidence>
<evidence type="ECO:0008006" key="6">
    <source>
        <dbReference type="Google" id="ProtNLM"/>
    </source>
</evidence>
<organism evidence="4 5">
    <name type="scientific">Rubricoccus marinus</name>
    <dbReference type="NCBI Taxonomy" id="716817"/>
    <lineage>
        <taxon>Bacteria</taxon>
        <taxon>Pseudomonadati</taxon>
        <taxon>Rhodothermota</taxon>
        <taxon>Rhodothermia</taxon>
        <taxon>Rhodothermales</taxon>
        <taxon>Rubricoccaceae</taxon>
        <taxon>Rubricoccus</taxon>
    </lineage>
</organism>
<evidence type="ECO:0000313" key="4">
    <source>
        <dbReference type="EMBL" id="OZC04262.1"/>
    </source>
</evidence>
<evidence type="ECO:0000256" key="3">
    <source>
        <dbReference type="ARBA" id="ARBA00023136"/>
    </source>
</evidence>